<evidence type="ECO:0000256" key="1">
    <source>
        <dbReference type="SAM" id="MobiDB-lite"/>
    </source>
</evidence>
<evidence type="ECO:0000313" key="2">
    <source>
        <dbReference type="EMBL" id="CUP60221.1"/>
    </source>
</evidence>
<feature type="region of interest" description="Disordered" evidence="1">
    <location>
        <begin position="159"/>
        <end position="240"/>
    </location>
</feature>
<dbReference type="Proteomes" id="UP000095762">
    <property type="component" value="Unassembled WGS sequence"/>
</dbReference>
<dbReference type="RefSeq" id="WP_155513360.1">
    <property type="nucleotide sequence ID" value="NZ_CZBP01000001.1"/>
</dbReference>
<dbReference type="EMBL" id="CZBP01000001">
    <property type="protein sequence ID" value="CUP60221.1"/>
    <property type="molecule type" value="Genomic_DNA"/>
</dbReference>
<protein>
    <submittedName>
        <fullName evidence="2">Uncharacterized protein</fullName>
    </submittedName>
</protein>
<dbReference type="AlphaFoldDB" id="A0A174PKX7"/>
<reference evidence="2 3" key="1">
    <citation type="submission" date="2015-09" db="EMBL/GenBank/DDBJ databases">
        <authorList>
            <consortium name="Pathogen Informatics"/>
        </authorList>
    </citation>
    <scope>NUCLEOTIDE SEQUENCE [LARGE SCALE GENOMIC DNA]</scope>
    <source>
        <strain evidence="2 3">2789STDY5834957</strain>
    </source>
</reference>
<evidence type="ECO:0000313" key="3">
    <source>
        <dbReference type="Proteomes" id="UP000095762"/>
    </source>
</evidence>
<organism evidence="2 3">
    <name type="scientific">Blautia obeum</name>
    <dbReference type="NCBI Taxonomy" id="40520"/>
    <lineage>
        <taxon>Bacteria</taxon>
        <taxon>Bacillati</taxon>
        <taxon>Bacillota</taxon>
        <taxon>Clostridia</taxon>
        <taxon>Lachnospirales</taxon>
        <taxon>Lachnospiraceae</taxon>
        <taxon>Blautia</taxon>
    </lineage>
</organism>
<sequence length="240" mass="27751">MKIRIRLYHYHDLDLVSLYREGRISIPKAVKLTLNAFARKRYVRLETVDKKCEKIAKPVYMFNIILDEKKDKDAIDLLNKIDKGYRNNFIKQLLRVYLCFVLPGCYTAQENLEYFAEREKGIFGEREVVPAPISRYVREKTSEQTGQKRVAESPIEVEGVVIKDLPPEKPEDSNVPETKDSFGDSRETDPVKESPNESLEPEIQEDPSLQESSKDELTETGSLNNEEESELMGLFKNMVI</sequence>
<gene>
    <name evidence="2" type="ORF">ERS852569_00131</name>
</gene>
<accession>A0A174PKX7</accession>
<name>A0A174PKX7_9FIRM</name>
<feature type="compositionally biased region" description="Basic and acidic residues" evidence="1">
    <location>
        <begin position="165"/>
        <end position="195"/>
    </location>
</feature>
<proteinExistence type="predicted"/>